<dbReference type="CDD" id="cd07377">
    <property type="entry name" value="WHTH_GntR"/>
    <property type="match status" value="1"/>
</dbReference>
<keyword evidence="1" id="KW-0805">Transcription regulation</keyword>
<keyword evidence="6" id="KW-1185">Reference proteome</keyword>
<dbReference type="SMART" id="SM00345">
    <property type="entry name" value="HTH_GNTR"/>
    <property type="match status" value="1"/>
</dbReference>
<evidence type="ECO:0000256" key="3">
    <source>
        <dbReference type="ARBA" id="ARBA00023163"/>
    </source>
</evidence>
<dbReference type="RefSeq" id="WP_118769034.1">
    <property type="nucleotide sequence ID" value="NZ_JAJEPS010000001.1"/>
</dbReference>
<dbReference type="EMBL" id="JAJEPS010000001">
    <property type="protein sequence ID" value="MCC2124732.1"/>
    <property type="molecule type" value="Genomic_DNA"/>
</dbReference>
<dbReference type="PRINTS" id="PR00035">
    <property type="entry name" value="HTHGNTR"/>
</dbReference>
<dbReference type="SUPFAM" id="SSF46785">
    <property type="entry name" value="Winged helix' DNA-binding domain"/>
    <property type="match status" value="1"/>
</dbReference>
<organism evidence="5 6">
    <name type="scientific">Hominiventricola filiformis</name>
    <dbReference type="NCBI Taxonomy" id="2885352"/>
    <lineage>
        <taxon>Bacteria</taxon>
        <taxon>Bacillati</taxon>
        <taxon>Bacillota</taxon>
        <taxon>Clostridia</taxon>
        <taxon>Lachnospirales</taxon>
        <taxon>Lachnospiraceae</taxon>
        <taxon>Hominiventricola</taxon>
    </lineage>
</organism>
<protein>
    <submittedName>
        <fullName evidence="5">GntR family transcriptional regulator</fullName>
    </submittedName>
</protein>
<dbReference type="GO" id="GO:0003700">
    <property type="term" value="F:DNA-binding transcription factor activity"/>
    <property type="evidence" value="ECO:0007669"/>
    <property type="project" value="InterPro"/>
</dbReference>
<dbReference type="PANTHER" id="PTHR38445:SF12">
    <property type="entry name" value="GNTR-FAMILY TRANSCRIPTIONAL REGULATOR"/>
    <property type="match status" value="1"/>
</dbReference>
<dbReference type="Proteomes" id="UP001198220">
    <property type="component" value="Unassembled WGS sequence"/>
</dbReference>
<keyword evidence="3" id="KW-0804">Transcription</keyword>
<evidence type="ECO:0000256" key="1">
    <source>
        <dbReference type="ARBA" id="ARBA00023015"/>
    </source>
</evidence>
<name>A0AAE3D9G1_9FIRM</name>
<evidence type="ECO:0000313" key="6">
    <source>
        <dbReference type="Proteomes" id="UP001198220"/>
    </source>
</evidence>
<evidence type="ECO:0000259" key="4">
    <source>
        <dbReference type="PROSITE" id="PS50949"/>
    </source>
</evidence>
<dbReference type="InterPro" id="IPR000524">
    <property type="entry name" value="Tscrpt_reg_HTH_GntR"/>
</dbReference>
<dbReference type="InterPro" id="IPR036390">
    <property type="entry name" value="WH_DNA-bd_sf"/>
</dbReference>
<dbReference type="PROSITE" id="PS50949">
    <property type="entry name" value="HTH_GNTR"/>
    <property type="match status" value="1"/>
</dbReference>
<dbReference type="AlphaFoldDB" id="A0AAE3D9G1"/>
<evidence type="ECO:0000313" key="5">
    <source>
        <dbReference type="EMBL" id="MCC2124732.1"/>
    </source>
</evidence>
<feature type="domain" description="HTH gntR-type" evidence="4">
    <location>
        <begin position="11"/>
        <end position="79"/>
    </location>
</feature>
<dbReference type="GO" id="GO:0003677">
    <property type="term" value="F:DNA binding"/>
    <property type="evidence" value="ECO:0007669"/>
    <property type="project" value="UniProtKB-KW"/>
</dbReference>
<dbReference type="Gene3D" id="1.10.10.10">
    <property type="entry name" value="Winged helix-like DNA-binding domain superfamily/Winged helix DNA-binding domain"/>
    <property type="match status" value="1"/>
</dbReference>
<accession>A0AAE3D9G1</accession>
<sequence length="123" mass="14070">MYLEIDFNSDEAFYVQLCNQIIIGIATSKLQEGDALPSVRQLADEIGINMHTVNKAYALLRQEGYIRLDRRTGAVIAVDADKIKAMEEMKRELLMTLAKGSCRNITREEVHQLIDEIYEEYGE</sequence>
<dbReference type="InterPro" id="IPR036388">
    <property type="entry name" value="WH-like_DNA-bd_sf"/>
</dbReference>
<keyword evidence="2" id="KW-0238">DNA-binding</keyword>
<gene>
    <name evidence="5" type="ORF">LKD36_00905</name>
</gene>
<dbReference type="PANTHER" id="PTHR38445">
    <property type="entry name" value="HTH-TYPE TRANSCRIPTIONAL REPRESSOR YTRA"/>
    <property type="match status" value="1"/>
</dbReference>
<comment type="caution">
    <text evidence="5">The sequence shown here is derived from an EMBL/GenBank/DDBJ whole genome shotgun (WGS) entry which is preliminary data.</text>
</comment>
<evidence type="ECO:0000256" key="2">
    <source>
        <dbReference type="ARBA" id="ARBA00023125"/>
    </source>
</evidence>
<dbReference type="Pfam" id="PF00392">
    <property type="entry name" value="GntR"/>
    <property type="match status" value="1"/>
</dbReference>
<proteinExistence type="predicted"/>
<reference evidence="5 6" key="1">
    <citation type="submission" date="2021-10" db="EMBL/GenBank/DDBJ databases">
        <title>Anaerobic single-cell dispensing facilitates the cultivation of human gut bacteria.</title>
        <authorList>
            <person name="Afrizal A."/>
        </authorList>
    </citation>
    <scope>NUCLEOTIDE SEQUENCE [LARGE SCALE GENOMIC DNA]</scope>
    <source>
        <strain evidence="5 6">CLA-AA-H276</strain>
    </source>
</reference>